<accession>A0A975BU44</accession>
<feature type="compositionally biased region" description="Polar residues" evidence="1">
    <location>
        <begin position="14"/>
        <end position="32"/>
    </location>
</feature>
<evidence type="ECO:0000256" key="1">
    <source>
        <dbReference type="SAM" id="MobiDB-lite"/>
    </source>
</evidence>
<feature type="compositionally biased region" description="Basic residues" evidence="1">
    <location>
        <begin position="33"/>
        <end position="44"/>
    </location>
</feature>
<organism evidence="2 3">
    <name type="scientific">Desulfonema magnum</name>
    <dbReference type="NCBI Taxonomy" id="45655"/>
    <lineage>
        <taxon>Bacteria</taxon>
        <taxon>Pseudomonadati</taxon>
        <taxon>Thermodesulfobacteriota</taxon>
        <taxon>Desulfobacteria</taxon>
        <taxon>Desulfobacterales</taxon>
        <taxon>Desulfococcaceae</taxon>
        <taxon>Desulfonema</taxon>
    </lineage>
</organism>
<proteinExistence type="predicted"/>
<evidence type="ECO:0000313" key="3">
    <source>
        <dbReference type="Proteomes" id="UP000663722"/>
    </source>
</evidence>
<gene>
    <name evidence="2" type="ORF">dnm_079390</name>
</gene>
<feature type="region of interest" description="Disordered" evidence="1">
    <location>
        <begin position="1"/>
        <end position="78"/>
    </location>
</feature>
<keyword evidence="3" id="KW-1185">Reference proteome</keyword>
<dbReference type="EMBL" id="CP061800">
    <property type="protein sequence ID" value="QTA91865.1"/>
    <property type="molecule type" value="Genomic_DNA"/>
</dbReference>
<dbReference type="RefSeq" id="WP_207679463.1">
    <property type="nucleotide sequence ID" value="NZ_CP061800.1"/>
</dbReference>
<dbReference type="AlphaFoldDB" id="A0A975BU44"/>
<evidence type="ECO:0000313" key="2">
    <source>
        <dbReference type="EMBL" id="QTA91865.1"/>
    </source>
</evidence>
<name>A0A975BU44_9BACT</name>
<reference evidence="2" key="1">
    <citation type="journal article" date="2021" name="Microb. Physiol.">
        <title>Proteogenomic Insights into the Physiology of Marine, Sulfate-Reducing, Filamentous Desulfonema limicola and Desulfonema magnum.</title>
        <authorList>
            <person name="Schnaars V."/>
            <person name="Wohlbrand L."/>
            <person name="Scheve S."/>
            <person name="Hinrichs C."/>
            <person name="Reinhardt R."/>
            <person name="Rabus R."/>
        </authorList>
    </citation>
    <scope>NUCLEOTIDE SEQUENCE</scope>
    <source>
        <strain evidence="2">4be13</strain>
    </source>
</reference>
<dbReference type="KEGG" id="dmm:dnm_079390"/>
<dbReference type="Proteomes" id="UP000663722">
    <property type="component" value="Chromosome"/>
</dbReference>
<sequence>MPPPRGVTRLPQIRYNQNKFNPSAYNQEMKNSHTSRSHASRHVRRTDSGREASALHSHAKRGNEIAGGFFPSTDNVTR</sequence>
<protein>
    <submittedName>
        <fullName evidence="2">Uncharacterized protein</fullName>
    </submittedName>
</protein>